<dbReference type="Proteomes" id="UP000077173">
    <property type="component" value="Unassembled WGS sequence"/>
</dbReference>
<keyword evidence="2" id="KW-1185">Reference proteome</keyword>
<dbReference type="EMBL" id="LSEF01000085">
    <property type="protein sequence ID" value="OAF12188.1"/>
    <property type="molecule type" value="Genomic_DNA"/>
</dbReference>
<reference evidence="1 2" key="1">
    <citation type="submission" date="2016-02" db="EMBL/GenBank/DDBJ databases">
        <title>Draft genome sequence of the strain BR 10247T Bradyrhizobium neotropicale isolated from nodules of Centrolobium paraense.</title>
        <authorList>
            <person name="Simoes-Araujo J.L."/>
            <person name="Barauna A.C."/>
            <person name="Silva K."/>
            <person name="Zilli J.E."/>
        </authorList>
    </citation>
    <scope>NUCLEOTIDE SEQUENCE [LARGE SCALE GENOMIC DNA]</scope>
    <source>
        <strain evidence="1 2">BR 10247</strain>
    </source>
</reference>
<proteinExistence type="predicted"/>
<dbReference type="AlphaFoldDB" id="A0A176YXS4"/>
<protein>
    <recommendedName>
        <fullName evidence="3">Integrase</fullName>
    </recommendedName>
</protein>
<dbReference type="GeneID" id="32580911"/>
<accession>A0A176YXS4</accession>
<evidence type="ECO:0000313" key="2">
    <source>
        <dbReference type="Proteomes" id="UP000077173"/>
    </source>
</evidence>
<gene>
    <name evidence="1" type="ORF">AXW67_21275</name>
</gene>
<evidence type="ECO:0008006" key="3">
    <source>
        <dbReference type="Google" id="ProtNLM"/>
    </source>
</evidence>
<comment type="caution">
    <text evidence="1">The sequence shown here is derived from an EMBL/GenBank/DDBJ whole genome shotgun (WGS) entry which is preliminary data.</text>
</comment>
<name>A0A176YXS4_9BRAD</name>
<organism evidence="1 2">
    <name type="scientific">Bradyrhizobium neotropicale</name>
    <dbReference type="NCBI Taxonomy" id="1497615"/>
    <lineage>
        <taxon>Bacteria</taxon>
        <taxon>Pseudomonadati</taxon>
        <taxon>Pseudomonadota</taxon>
        <taxon>Alphaproteobacteria</taxon>
        <taxon>Hyphomicrobiales</taxon>
        <taxon>Nitrobacteraceae</taxon>
        <taxon>Bradyrhizobium</taxon>
    </lineage>
</organism>
<sequence length="74" mass="8516">MAHRPQQPDEHSGIHRGIHYSLKRNAAPGYWRYAYVIGAKVRAGRVQGRLPLLAIRRVTMRIDRDMRDGQVPTP</sequence>
<evidence type="ECO:0000313" key="1">
    <source>
        <dbReference type="EMBL" id="OAF12188.1"/>
    </source>
</evidence>